<protein>
    <submittedName>
        <fullName evidence="3">Receptor expression-enhancing protein</fullName>
    </submittedName>
</protein>
<dbReference type="EMBL" id="UZAH01031448">
    <property type="protein sequence ID" value="VDP15492.1"/>
    <property type="molecule type" value="Genomic_DNA"/>
</dbReference>
<organism evidence="2 3">
    <name type="scientific">Heligmosomoides polygyrus</name>
    <name type="common">Parasitic roundworm</name>
    <dbReference type="NCBI Taxonomy" id="6339"/>
    <lineage>
        <taxon>Eukaryota</taxon>
        <taxon>Metazoa</taxon>
        <taxon>Ecdysozoa</taxon>
        <taxon>Nematoda</taxon>
        <taxon>Chromadorea</taxon>
        <taxon>Rhabditida</taxon>
        <taxon>Rhabditina</taxon>
        <taxon>Rhabditomorpha</taxon>
        <taxon>Strongyloidea</taxon>
        <taxon>Heligmosomidae</taxon>
        <taxon>Heligmosomoides</taxon>
    </lineage>
</organism>
<dbReference type="WBParaSite" id="HPBE_0001955101-mRNA-1">
    <property type="protein sequence ID" value="HPBE_0001955101-mRNA-1"/>
    <property type="gene ID" value="HPBE_0001955101"/>
</dbReference>
<accession>A0A183GBR1</accession>
<keyword evidence="2" id="KW-1185">Reference proteome</keyword>
<sequence>MKHKNVQFTPSMKKNDTNYRTIQMVLSTKTLPNACPEATENGPQLGFRAALGKAMQAKMRANKVAPIESKVQARHLELEPLCCLSSCLVRGGCTAVVAFEAFYVLATFLVILGGMSRGGFTLWEPMPSSFNGWFGHHLFYYSIWVYDVVSSSEPYIPFYSKRIFFLLAHTFFRKYTSCNTMLPPKTLGFKKQVYNDTVPSVNVRQNAAGGGLIRRFRRFAITLLKVGYIQ</sequence>
<reference evidence="1 2" key="1">
    <citation type="submission" date="2018-11" db="EMBL/GenBank/DDBJ databases">
        <authorList>
            <consortium name="Pathogen Informatics"/>
        </authorList>
    </citation>
    <scope>NUCLEOTIDE SEQUENCE [LARGE SCALE GENOMIC DNA]</scope>
</reference>
<dbReference type="OrthoDB" id="5851221at2759"/>
<evidence type="ECO:0000313" key="2">
    <source>
        <dbReference type="Proteomes" id="UP000050761"/>
    </source>
</evidence>
<accession>A0A3P8ALU1</accession>
<name>A0A183GBR1_HELPZ</name>
<gene>
    <name evidence="1" type="ORF">HPBE_LOCUS19550</name>
</gene>
<dbReference type="AlphaFoldDB" id="A0A183GBR1"/>
<proteinExistence type="predicted"/>
<evidence type="ECO:0000313" key="3">
    <source>
        <dbReference type="WBParaSite" id="HPBE_0001955101-mRNA-1"/>
    </source>
</evidence>
<evidence type="ECO:0000313" key="1">
    <source>
        <dbReference type="EMBL" id="VDP15492.1"/>
    </source>
</evidence>
<reference evidence="3" key="2">
    <citation type="submission" date="2019-09" db="UniProtKB">
        <authorList>
            <consortium name="WormBaseParasite"/>
        </authorList>
    </citation>
    <scope>IDENTIFICATION</scope>
</reference>
<dbReference type="Proteomes" id="UP000050761">
    <property type="component" value="Unassembled WGS sequence"/>
</dbReference>